<comment type="caution">
    <text evidence="1">The sequence shown here is derived from an EMBL/GenBank/DDBJ whole genome shotgun (WGS) entry which is preliminary data.</text>
</comment>
<evidence type="ECO:0008006" key="2">
    <source>
        <dbReference type="Google" id="ProtNLM"/>
    </source>
</evidence>
<accession>X1B1J5</accession>
<proteinExistence type="predicted"/>
<dbReference type="AlphaFoldDB" id="X1B1J5"/>
<sequence>MKDQDQIIPHIREQFEKNAIKYTINSPPKIKISKYSDEIGLMGALAFAKYNLDKNQVVF</sequence>
<evidence type="ECO:0000313" key="1">
    <source>
        <dbReference type="EMBL" id="GAG75217.1"/>
    </source>
</evidence>
<name>X1B1J5_9ZZZZ</name>
<reference evidence="1" key="1">
    <citation type="journal article" date="2014" name="Front. Microbiol.">
        <title>High frequency of phylogenetically diverse reductive dehalogenase-homologous genes in deep subseafloor sedimentary metagenomes.</title>
        <authorList>
            <person name="Kawai M."/>
            <person name="Futagami T."/>
            <person name="Toyoda A."/>
            <person name="Takaki Y."/>
            <person name="Nishi S."/>
            <person name="Hori S."/>
            <person name="Arai W."/>
            <person name="Tsubouchi T."/>
            <person name="Morono Y."/>
            <person name="Uchiyama I."/>
            <person name="Ito T."/>
            <person name="Fujiyama A."/>
            <person name="Inagaki F."/>
            <person name="Takami H."/>
        </authorList>
    </citation>
    <scope>NUCLEOTIDE SEQUENCE</scope>
    <source>
        <strain evidence="1">Expedition CK06-06</strain>
    </source>
</reference>
<organism evidence="1">
    <name type="scientific">marine sediment metagenome</name>
    <dbReference type="NCBI Taxonomy" id="412755"/>
    <lineage>
        <taxon>unclassified sequences</taxon>
        <taxon>metagenomes</taxon>
        <taxon>ecological metagenomes</taxon>
    </lineage>
</organism>
<protein>
    <recommendedName>
        <fullName evidence="2">ROK family protein</fullName>
    </recommendedName>
</protein>
<dbReference type="EMBL" id="BART01015819">
    <property type="protein sequence ID" value="GAG75217.1"/>
    <property type="molecule type" value="Genomic_DNA"/>
</dbReference>
<gene>
    <name evidence="1" type="ORF">S01H4_30617</name>
</gene>